<keyword evidence="2" id="KW-1185">Reference proteome</keyword>
<sequence>MALFQKSTAPLLLFLHDSLDATKIDNLAETLIAAFHNVLLNDVLPTDTTDKVYPTISQVALPGIMRNEVLSAYQFFMYDCTWSNHSLSFCLSTQPNGFHEVKTLTRTTHPKVLTALKVPKKKKKKQKDEWNESPEVSNDEDLSLQSKSLFDDPRGL</sequence>
<feature type="region of interest" description="Disordered" evidence="1">
    <location>
        <begin position="117"/>
        <end position="156"/>
    </location>
</feature>
<dbReference type="AlphaFoldDB" id="A0A915K9W8"/>
<organism evidence="2 3">
    <name type="scientific">Romanomermis culicivorax</name>
    <name type="common">Nematode worm</name>
    <dbReference type="NCBI Taxonomy" id="13658"/>
    <lineage>
        <taxon>Eukaryota</taxon>
        <taxon>Metazoa</taxon>
        <taxon>Ecdysozoa</taxon>
        <taxon>Nematoda</taxon>
        <taxon>Enoplea</taxon>
        <taxon>Dorylaimia</taxon>
        <taxon>Mermithida</taxon>
        <taxon>Mermithoidea</taxon>
        <taxon>Mermithidae</taxon>
        <taxon>Romanomermis</taxon>
    </lineage>
</organism>
<proteinExistence type="predicted"/>
<evidence type="ECO:0000313" key="2">
    <source>
        <dbReference type="Proteomes" id="UP000887565"/>
    </source>
</evidence>
<dbReference type="Proteomes" id="UP000887565">
    <property type="component" value="Unplaced"/>
</dbReference>
<accession>A0A915K9W8</accession>
<evidence type="ECO:0000256" key="1">
    <source>
        <dbReference type="SAM" id="MobiDB-lite"/>
    </source>
</evidence>
<protein>
    <submittedName>
        <fullName evidence="3">Uncharacterized protein</fullName>
    </submittedName>
</protein>
<evidence type="ECO:0000313" key="3">
    <source>
        <dbReference type="WBParaSite" id="nRc.2.0.1.t35165-RA"/>
    </source>
</evidence>
<dbReference type="WBParaSite" id="nRc.2.0.1.t35165-RA">
    <property type="protein sequence ID" value="nRc.2.0.1.t35165-RA"/>
    <property type="gene ID" value="nRc.2.0.1.g35165"/>
</dbReference>
<name>A0A915K9W8_ROMCU</name>
<reference evidence="3" key="1">
    <citation type="submission" date="2022-11" db="UniProtKB">
        <authorList>
            <consortium name="WormBaseParasite"/>
        </authorList>
    </citation>
    <scope>IDENTIFICATION</scope>
</reference>